<dbReference type="RefSeq" id="WP_145344277.1">
    <property type="nucleotide sequence ID" value="NZ_CP036261.1"/>
</dbReference>
<protein>
    <submittedName>
        <fullName evidence="3">Uncharacterized protein</fullName>
    </submittedName>
</protein>
<feature type="transmembrane region" description="Helical" evidence="2">
    <location>
        <begin position="251"/>
        <end position="272"/>
    </location>
</feature>
<sequence length="335" mass="37391">MPAEETPADNSPQPTLPSDDRAELGTVDRQRSAERFVLLLATLGPASLAALSFGGQLVNEYTIQNVWIGLLSYFLSGIQFFYYLIVPIWIAWRYPVLGRQGWSVIAYLLLGLIACEVPTLLRLYNVRDFLEFPFSQVAALQVGWDLMRFIVVIGGFVLIRRITGYCLVDVGFDKSPAKRPITIAELFGWIGLVAVVMAIARPLNQVYQSLQLGTSAAVAPTLLSVLLMVVSSAAILWGTILFLVWMRERRIWIRLLLGVCVYLVLTIASLLLNQLYSNNPFPIPTWAQLLPRLVLAVVHVVGCMLSLWVLRKMGLRFVRLSPRGDRSDEAIAEAT</sequence>
<gene>
    <name evidence="3" type="ORF">EC9_19020</name>
</gene>
<evidence type="ECO:0000256" key="2">
    <source>
        <dbReference type="SAM" id="Phobius"/>
    </source>
</evidence>
<dbReference type="EMBL" id="CP036261">
    <property type="protein sequence ID" value="QDS87723.1"/>
    <property type="molecule type" value="Genomic_DNA"/>
</dbReference>
<dbReference type="Proteomes" id="UP000319557">
    <property type="component" value="Chromosome"/>
</dbReference>
<feature type="region of interest" description="Disordered" evidence="1">
    <location>
        <begin position="1"/>
        <end position="23"/>
    </location>
</feature>
<dbReference type="OrthoDB" id="247757at2"/>
<feature type="transmembrane region" description="Helical" evidence="2">
    <location>
        <begin position="146"/>
        <end position="168"/>
    </location>
</feature>
<feature type="transmembrane region" description="Helical" evidence="2">
    <location>
        <begin position="70"/>
        <end position="92"/>
    </location>
</feature>
<keyword evidence="2" id="KW-0812">Transmembrane</keyword>
<feature type="transmembrane region" description="Helical" evidence="2">
    <location>
        <begin position="220"/>
        <end position="244"/>
    </location>
</feature>
<dbReference type="AlphaFoldDB" id="A0A517LYM3"/>
<name>A0A517LYM3_9BACT</name>
<evidence type="ECO:0000313" key="4">
    <source>
        <dbReference type="Proteomes" id="UP000319557"/>
    </source>
</evidence>
<feature type="transmembrane region" description="Helical" evidence="2">
    <location>
        <begin position="180"/>
        <end position="200"/>
    </location>
</feature>
<reference evidence="3 4" key="1">
    <citation type="submission" date="2019-02" db="EMBL/GenBank/DDBJ databases">
        <title>Deep-cultivation of Planctomycetes and their phenomic and genomic characterization uncovers novel biology.</title>
        <authorList>
            <person name="Wiegand S."/>
            <person name="Jogler M."/>
            <person name="Boedeker C."/>
            <person name="Pinto D."/>
            <person name="Vollmers J."/>
            <person name="Rivas-Marin E."/>
            <person name="Kohn T."/>
            <person name="Peeters S.H."/>
            <person name="Heuer A."/>
            <person name="Rast P."/>
            <person name="Oberbeckmann S."/>
            <person name="Bunk B."/>
            <person name="Jeske O."/>
            <person name="Meyerdierks A."/>
            <person name="Storesund J.E."/>
            <person name="Kallscheuer N."/>
            <person name="Luecker S."/>
            <person name="Lage O.M."/>
            <person name="Pohl T."/>
            <person name="Merkel B.J."/>
            <person name="Hornburger P."/>
            <person name="Mueller R.-W."/>
            <person name="Bruemmer F."/>
            <person name="Labrenz M."/>
            <person name="Spormann A.M."/>
            <person name="Op den Camp H."/>
            <person name="Overmann J."/>
            <person name="Amann R."/>
            <person name="Jetten M.S.M."/>
            <person name="Mascher T."/>
            <person name="Medema M.H."/>
            <person name="Devos D.P."/>
            <person name="Kaster A.-K."/>
            <person name="Ovreas L."/>
            <person name="Rohde M."/>
            <person name="Galperin M.Y."/>
            <person name="Jogler C."/>
        </authorList>
    </citation>
    <scope>NUCLEOTIDE SEQUENCE [LARGE SCALE GENOMIC DNA]</scope>
    <source>
        <strain evidence="3 4">EC9</strain>
    </source>
</reference>
<dbReference type="KEGG" id="ruv:EC9_19020"/>
<keyword evidence="2" id="KW-1133">Transmembrane helix</keyword>
<feature type="transmembrane region" description="Helical" evidence="2">
    <location>
        <begin position="292"/>
        <end position="310"/>
    </location>
</feature>
<evidence type="ECO:0000313" key="3">
    <source>
        <dbReference type="EMBL" id="QDS87723.1"/>
    </source>
</evidence>
<keyword evidence="2" id="KW-0472">Membrane</keyword>
<feature type="transmembrane region" description="Helical" evidence="2">
    <location>
        <begin position="104"/>
        <end position="126"/>
    </location>
</feature>
<keyword evidence="4" id="KW-1185">Reference proteome</keyword>
<proteinExistence type="predicted"/>
<organism evidence="3 4">
    <name type="scientific">Rosistilla ulvae</name>
    <dbReference type="NCBI Taxonomy" id="1930277"/>
    <lineage>
        <taxon>Bacteria</taxon>
        <taxon>Pseudomonadati</taxon>
        <taxon>Planctomycetota</taxon>
        <taxon>Planctomycetia</taxon>
        <taxon>Pirellulales</taxon>
        <taxon>Pirellulaceae</taxon>
        <taxon>Rosistilla</taxon>
    </lineage>
</organism>
<accession>A0A517LYM3</accession>
<evidence type="ECO:0000256" key="1">
    <source>
        <dbReference type="SAM" id="MobiDB-lite"/>
    </source>
</evidence>
<feature type="transmembrane region" description="Helical" evidence="2">
    <location>
        <begin position="36"/>
        <end position="58"/>
    </location>
</feature>